<dbReference type="PROSITE" id="PS51381">
    <property type="entry name" value="C2_B9"/>
    <property type="match status" value="1"/>
</dbReference>
<feature type="region of interest" description="Disordered" evidence="7">
    <location>
        <begin position="86"/>
        <end position="175"/>
    </location>
</feature>
<sequence>MPTMDGEGKEESKSWCEYEDGEEKTNGDVDVDNKVKIKAESTLFKDGREALSKLTLGLRRRRRQTPARPLRSLVSLASTELDALRQSLSSKHDELDIEEGKGERKPRDSHSPRFAPSPRRTSEAKAGGSAAGDASSVVDVSRRVAAEKPPEDKDTKEARLCLPPASSRPVASSMVISDPEKKIRERYSRLRMSTVEKVPEIHFIGEVKEGVGFPNTFISVKFSFEWGKSWSHLGGDDSSQTQYASSDDGVHVFNHPIDLHFASFSMKGWPRIVVQAWECDEFGRSILAGYGFAHMPTESGSHDLEIHCFRPCGTFAEELETFFLGRTSKLEDDNLLFARAWEARSNLVTSSSGIVRLSITVIIRFFDHYNVG</sequence>
<keyword evidence="5" id="KW-0966">Cell projection</keyword>
<dbReference type="Pfam" id="PF07162">
    <property type="entry name" value="B9-C2"/>
    <property type="match status" value="1"/>
</dbReference>
<comment type="subcellular location">
    <subcellularLocation>
        <location evidence="1">Cytoplasm</location>
        <location evidence="1">Cytoskeleton</location>
        <location evidence="1">Cilium basal body</location>
    </subcellularLocation>
</comment>
<feature type="region of interest" description="Disordered" evidence="7">
    <location>
        <begin position="1"/>
        <end position="29"/>
    </location>
</feature>
<reference evidence="8 9" key="1">
    <citation type="journal article" date="2012" name="Genome Biol.">
        <title>Genome and low-iron response of an oceanic diatom adapted to chronic iron limitation.</title>
        <authorList>
            <person name="Lommer M."/>
            <person name="Specht M."/>
            <person name="Roy A.S."/>
            <person name="Kraemer L."/>
            <person name="Andreson R."/>
            <person name="Gutowska M.A."/>
            <person name="Wolf J."/>
            <person name="Bergner S.V."/>
            <person name="Schilhabel M.B."/>
            <person name="Klostermeier U.C."/>
            <person name="Beiko R.G."/>
            <person name="Rosenstiel P."/>
            <person name="Hippler M."/>
            <person name="Laroche J."/>
        </authorList>
    </citation>
    <scope>NUCLEOTIDE SEQUENCE [LARGE SCALE GENOMIC DNA]</scope>
    <source>
        <strain evidence="8 9">CCMP1005</strain>
    </source>
</reference>
<dbReference type="PANTHER" id="PTHR12968:SF2">
    <property type="entry name" value="B9 DOMAIN-CONTAINING PROTEIN 2"/>
    <property type="match status" value="1"/>
</dbReference>
<evidence type="ECO:0000256" key="2">
    <source>
        <dbReference type="ARBA" id="ARBA00022490"/>
    </source>
</evidence>
<evidence type="ECO:0000313" key="9">
    <source>
        <dbReference type="Proteomes" id="UP000266841"/>
    </source>
</evidence>
<dbReference type="GO" id="GO:0060271">
    <property type="term" value="P:cilium assembly"/>
    <property type="evidence" value="ECO:0007669"/>
    <property type="project" value="TreeGrafter"/>
</dbReference>
<proteinExistence type="predicted"/>
<gene>
    <name evidence="8" type="ORF">THAOC_09481</name>
</gene>
<keyword evidence="4" id="KW-0206">Cytoskeleton</keyword>
<keyword evidence="3" id="KW-0970">Cilium biogenesis/degradation</keyword>
<evidence type="ECO:0000313" key="8">
    <source>
        <dbReference type="EMBL" id="EJK69277.1"/>
    </source>
</evidence>
<dbReference type="PANTHER" id="PTHR12968">
    <property type="entry name" value="B9 DOMAIN-CONTAINING"/>
    <property type="match status" value="1"/>
</dbReference>
<dbReference type="AlphaFoldDB" id="K0TFI8"/>
<keyword evidence="2" id="KW-0963">Cytoplasm</keyword>
<dbReference type="OrthoDB" id="184109at2759"/>
<dbReference type="EMBL" id="AGNL01010291">
    <property type="protein sequence ID" value="EJK69277.1"/>
    <property type="molecule type" value="Genomic_DNA"/>
</dbReference>
<comment type="caution">
    <text evidence="8">The sequence shown here is derived from an EMBL/GenBank/DDBJ whole genome shotgun (WGS) entry which is preliminary data.</text>
</comment>
<evidence type="ECO:0000256" key="6">
    <source>
        <dbReference type="ARBA" id="ARBA00039272"/>
    </source>
</evidence>
<feature type="compositionally biased region" description="Low complexity" evidence="7">
    <location>
        <begin position="126"/>
        <end position="139"/>
    </location>
</feature>
<feature type="compositionally biased region" description="Basic and acidic residues" evidence="7">
    <location>
        <begin position="140"/>
        <end position="159"/>
    </location>
</feature>
<protein>
    <recommendedName>
        <fullName evidence="6">B9 domain-containing protein 2</fullName>
    </recommendedName>
</protein>
<dbReference type="InterPro" id="IPR010796">
    <property type="entry name" value="C2_B9-type_dom"/>
</dbReference>
<feature type="compositionally biased region" description="Basic and acidic residues" evidence="7">
    <location>
        <begin position="90"/>
        <end position="111"/>
    </location>
</feature>
<feature type="compositionally biased region" description="Basic and acidic residues" evidence="7">
    <location>
        <begin position="1"/>
        <end position="16"/>
    </location>
</feature>
<dbReference type="Proteomes" id="UP000266841">
    <property type="component" value="Unassembled WGS sequence"/>
</dbReference>
<evidence type="ECO:0000256" key="4">
    <source>
        <dbReference type="ARBA" id="ARBA00023212"/>
    </source>
</evidence>
<organism evidence="8 9">
    <name type="scientific">Thalassiosira oceanica</name>
    <name type="common">Marine diatom</name>
    <dbReference type="NCBI Taxonomy" id="159749"/>
    <lineage>
        <taxon>Eukaryota</taxon>
        <taxon>Sar</taxon>
        <taxon>Stramenopiles</taxon>
        <taxon>Ochrophyta</taxon>
        <taxon>Bacillariophyta</taxon>
        <taxon>Coscinodiscophyceae</taxon>
        <taxon>Thalassiosirophycidae</taxon>
        <taxon>Thalassiosirales</taxon>
        <taxon>Thalassiosiraceae</taxon>
        <taxon>Thalassiosira</taxon>
    </lineage>
</organism>
<evidence type="ECO:0000256" key="5">
    <source>
        <dbReference type="ARBA" id="ARBA00023273"/>
    </source>
</evidence>
<keyword evidence="9" id="KW-1185">Reference proteome</keyword>
<dbReference type="eggNOG" id="KOG4028">
    <property type="taxonomic scope" value="Eukaryota"/>
</dbReference>
<dbReference type="GO" id="GO:0036038">
    <property type="term" value="C:MKS complex"/>
    <property type="evidence" value="ECO:0007669"/>
    <property type="project" value="TreeGrafter"/>
</dbReference>
<evidence type="ECO:0000256" key="7">
    <source>
        <dbReference type="SAM" id="MobiDB-lite"/>
    </source>
</evidence>
<evidence type="ECO:0000256" key="3">
    <source>
        <dbReference type="ARBA" id="ARBA00022794"/>
    </source>
</evidence>
<evidence type="ECO:0000256" key="1">
    <source>
        <dbReference type="ARBA" id="ARBA00004120"/>
    </source>
</evidence>
<name>K0TFI8_THAOC</name>
<accession>K0TFI8</accession>